<evidence type="ECO:0000313" key="2">
    <source>
        <dbReference type="Proteomes" id="UP000287239"/>
    </source>
</evidence>
<dbReference type="AlphaFoldDB" id="A0A429ZVH8"/>
<name>A0A429ZVH8_9ENTE</name>
<protein>
    <submittedName>
        <fullName evidence="1">Uncharacterized protein</fullName>
    </submittedName>
</protein>
<reference evidence="1 2" key="1">
    <citation type="submission" date="2017-05" db="EMBL/GenBank/DDBJ databases">
        <title>Vagococcus spp. assemblies.</title>
        <authorList>
            <person name="Gulvik C.A."/>
        </authorList>
    </citation>
    <scope>NUCLEOTIDE SEQUENCE [LARGE SCALE GENOMIC DNA]</scope>
    <source>
        <strain evidence="1 2">NCFB 2777</strain>
    </source>
</reference>
<dbReference type="EMBL" id="NGJU01000001">
    <property type="protein sequence ID" value="RST97789.1"/>
    <property type="molecule type" value="Genomic_DNA"/>
</dbReference>
<dbReference type="OrthoDB" id="9787127at2"/>
<dbReference type="RefSeq" id="WP_126777910.1">
    <property type="nucleotide sequence ID" value="NZ_NGJU01000001.1"/>
</dbReference>
<sequence length="107" mass="12685">MTTENNLESDFEEVIRQSLQETLKIYRPTYFIQEVATIGALAAVKKLIRPLNRNQLSDGFMKLYEHKRLDLTVEAVVWDNCEKFSSLFSEDELETCKIRLTEYHYFK</sequence>
<proteinExistence type="predicted"/>
<comment type="caution">
    <text evidence="1">The sequence shown here is derived from an EMBL/GenBank/DDBJ whole genome shotgun (WGS) entry which is preliminary data.</text>
</comment>
<gene>
    <name evidence="1" type="ORF">CBF35_00410</name>
</gene>
<dbReference type="Proteomes" id="UP000287239">
    <property type="component" value="Unassembled WGS sequence"/>
</dbReference>
<accession>A0A429ZVH8</accession>
<evidence type="ECO:0000313" key="1">
    <source>
        <dbReference type="EMBL" id="RST97789.1"/>
    </source>
</evidence>
<dbReference type="GeneID" id="98566814"/>
<keyword evidence="2" id="KW-1185">Reference proteome</keyword>
<organism evidence="1 2">
    <name type="scientific">Vagococcus salmoninarum</name>
    <dbReference type="NCBI Taxonomy" id="2739"/>
    <lineage>
        <taxon>Bacteria</taxon>
        <taxon>Bacillati</taxon>
        <taxon>Bacillota</taxon>
        <taxon>Bacilli</taxon>
        <taxon>Lactobacillales</taxon>
        <taxon>Enterococcaceae</taxon>
        <taxon>Vagococcus</taxon>
    </lineage>
</organism>